<dbReference type="PANTHER" id="PTHR46600">
    <property type="entry name" value="THAP DOMAIN-CONTAINING"/>
    <property type="match status" value="1"/>
</dbReference>
<dbReference type="InterPro" id="IPR038441">
    <property type="entry name" value="THAP_Znf_sf"/>
</dbReference>
<evidence type="ECO:0000256" key="4">
    <source>
        <dbReference type="ARBA" id="ARBA00022771"/>
    </source>
</evidence>
<dbReference type="GO" id="GO:0008270">
    <property type="term" value="F:zinc ion binding"/>
    <property type="evidence" value="ECO:0007669"/>
    <property type="project" value="UniProtKB-KW"/>
</dbReference>
<evidence type="ECO:0000259" key="14">
    <source>
        <dbReference type="PROSITE" id="PS50950"/>
    </source>
</evidence>
<comment type="subcellular location">
    <subcellularLocation>
        <location evidence="1">Nucleus</location>
        <location evidence="1">Nucleoplasm</location>
    </subcellularLocation>
</comment>
<keyword evidence="10" id="KW-0539">Nucleus</keyword>
<dbReference type="Gene3D" id="6.20.210.20">
    <property type="entry name" value="THAP domain"/>
    <property type="match status" value="1"/>
</dbReference>
<evidence type="ECO:0000256" key="12">
    <source>
        <dbReference type="PROSITE-ProRule" id="PRU00309"/>
    </source>
</evidence>
<dbReference type="RefSeq" id="XP_019857093.1">
    <property type="nucleotide sequence ID" value="XM_020001534.1"/>
</dbReference>
<dbReference type="Pfam" id="PF05485">
    <property type="entry name" value="THAP"/>
    <property type="match status" value="1"/>
</dbReference>
<dbReference type="SMART" id="SM00980">
    <property type="entry name" value="THAP"/>
    <property type="match status" value="1"/>
</dbReference>
<dbReference type="EnsemblMetazoa" id="XM_020001534.1">
    <property type="protein sequence ID" value="XP_019857093.1"/>
    <property type="gene ID" value="LOC105314205"/>
</dbReference>
<evidence type="ECO:0000256" key="13">
    <source>
        <dbReference type="SAM" id="MobiDB-lite"/>
    </source>
</evidence>
<dbReference type="GO" id="GO:0005654">
    <property type="term" value="C:nucleoplasm"/>
    <property type="evidence" value="ECO:0007669"/>
    <property type="project" value="UniProtKB-SubCell"/>
</dbReference>
<evidence type="ECO:0000256" key="2">
    <source>
        <dbReference type="ARBA" id="ARBA00006177"/>
    </source>
</evidence>
<evidence type="ECO:0000256" key="5">
    <source>
        <dbReference type="ARBA" id="ARBA00022833"/>
    </source>
</evidence>
<evidence type="ECO:0000256" key="9">
    <source>
        <dbReference type="ARBA" id="ARBA00023163"/>
    </source>
</evidence>
<feature type="domain" description="THAP-type" evidence="14">
    <location>
        <begin position="1"/>
        <end position="76"/>
    </location>
</feature>
<evidence type="ECO:0000313" key="16">
    <source>
        <dbReference type="Proteomes" id="UP000007879"/>
    </source>
</evidence>
<sequence length="180" mass="20011">MGKCCCAVYCSNRFSKGSGLHFYRFPADPDRRNLWVAAVNRKNWQPTQYSWICSSHFIGGAKSDDPTSPSYSPSIFAHLSSCKRQGESQLARYNRSKKRCVRISELFSSTSSLPSSPEVEPLPSSPEAVPLPMSPETPSQVSHEQACSTDMSMGYIEKLESDCSSLHTCNVKDKDIKICI</sequence>
<dbReference type="PROSITE" id="PS50950">
    <property type="entry name" value="ZF_THAP"/>
    <property type="match status" value="1"/>
</dbReference>
<feature type="region of interest" description="Disordered" evidence="13">
    <location>
        <begin position="110"/>
        <end position="141"/>
    </location>
</feature>
<keyword evidence="3" id="KW-0479">Metal-binding</keyword>
<reference evidence="15" key="2">
    <citation type="submission" date="2024-06" db="UniProtKB">
        <authorList>
            <consortium name="EnsemblMetazoa"/>
        </authorList>
    </citation>
    <scope>IDENTIFICATION</scope>
</reference>
<evidence type="ECO:0000256" key="10">
    <source>
        <dbReference type="ARBA" id="ARBA00023242"/>
    </source>
</evidence>
<keyword evidence="8 12" id="KW-0238">DNA-binding</keyword>
<keyword evidence="11" id="KW-0131">Cell cycle</keyword>
<keyword evidence="4 12" id="KW-0863">Zinc-finger</keyword>
<keyword evidence="9" id="KW-0804">Transcription</keyword>
<name>A0AAN0JK74_AMPQE</name>
<dbReference type="InterPro" id="IPR006612">
    <property type="entry name" value="THAP_Znf"/>
</dbReference>
<reference evidence="16" key="1">
    <citation type="journal article" date="2010" name="Nature">
        <title>The Amphimedon queenslandica genome and the evolution of animal complexity.</title>
        <authorList>
            <person name="Srivastava M."/>
            <person name="Simakov O."/>
            <person name="Chapman J."/>
            <person name="Fahey B."/>
            <person name="Gauthier M.E."/>
            <person name="Mitros T."/>
            <person name="Richards G.S."/>
            <person name="Conaco C."/>
            <person name="Dacre M."/>
            <person name="Hellsten U."/>
            <person name="Larroux C."/>
            <person name="Putnam N.H."/>
            <person name="Stanke M."/>
            <person name="Adamska M."/>
            <person name="Darling A."/>
            <person name="Degnan S.M."/>
            <person name="Oakley T.H."/>
            <person name="Plachetzki D.C."/>
            <person name="Zhai Y."/>
            <person name="Adamski M."/>
            <person name="Calcino A."/>
            <person name="Cummins S.F."/>
            <person name="Goodstein D.M."/>
            <person name="Harris C."/>
            <person name="Jackson D.J."/>
            <person name="Leys S.P."/>
            <person name="Shu S."/>
            <person name="Woodcroft B.J."/>
            <person name="Vervoort M."/>
            <person name="Kosik K.S."/>
            <person name="Manning G."/>
            <person name="Degnan B.M."/>
            <person name="Rokhsar D.S."/>
        </authorList>
    </citation>
    <scope>NUCLEOTIDE SEQUENCE [LARGE SCALE GENOMIC DNA]</scope>
</reference>
<protein>
    <recommendedName>
        <fullName evidence="14">THAP-type domain-containing protein</fullName>
    </recommendedName>
</protein>
<keyword evidence="16" id="KW-1185">Reference proteome</keyword>
<dbReference type="Proteomes" id="UP000007879">
    <property type="component" value="Unassembled WGS sequence"/>
</dbReference>
<feature type="compositionally biased region" description="Low complexity" evidence="13">
    <location>
        <begin position="110"/>
        <end position="131"/>
    </location>
</feature>
<evidence type="ECO:0000256" key="6">
    <source>
        <dbReference type="ARBA" id="ARBA00023015"/>
    </source>
</evidence>
<accession>A0AAN0JK74</accession>
<proteinExistence type="inferred from homology"/>
<dbReference type="GeneID" id="105314205"/>
<evidence type="ECO:0000256" key="7">
    <source>
        <dbReference type="ARBA" id="ARBA00023054"/>
    </source>
</evidence>
<evidence type="ECO:0000256" key="8">
    <source>
        <dbReference type="ARBA" id="ARBA00023125"/>
    </source>
</evidence>
<evidence type="ECO:0000313" key="15">
    <source>
        <dbReference type="EnsemblMetazoa" id="XP_019857093.1"/>
    </source>
</evidence>
<evidence type="ECO:0000256" key="3">
    <source>
        <dbReference type="ARBA" id="ARBA00022723"/>
    </source>
</evidence>
<evidence type="ECO:0000256" key="11">
    <source>
        <dbReference type="ARBA" id="ARBA00023306"/>
    </source>
</evidence>
<comment type="similarity">
    <text evidence="2">Belongs to the THAP1 family.</text>
</comment>
<organism evidence="15 16">
    <name type="scientific">Amphimedon queenslandica</name>
    <name type="common">Sponge</name>
    <dbReference type="NCBI Taxonomy" id="400682"/>
    <lineage>
        <taxon>Eukaryota</taxon>
        <taxon>Metazoa</taxon>
        <taxon>Porifera</taxon>
        <taxon>Demospongiae</taxon>
        <taxon>Heteroscleromorpha</taxon>
        <taxon>Haplosclerida</taxon>
        <taxon>Niphatidae</taxon>
        <taxon>Amphimedon</taxon>
    </lineage>
</organism>
<keyword evidence="7" id="KW-0175">Coiled coil</keyword>
<evidence type="ECO:0000256" key="1">
    <source>
        <dbReference type="ARBA" id="ARBA00004642"/>
    </source>
</evidence>
<dbReference type="SUPFAM" id="SSF57716">
    <property type="entry name" value="Glucocorticoid receptor-like (DNA-binding domain)"/>
    <property type="match status" value="1"/>
</dbReference>
<keyword evidence="5" id="KW-0862">Zinc</keyword>
<dbReference type="PANTHER" id="PTHR46600:SF1">
    <property type="entry name" value="THAP DOMAIN-CONTAINING PROTEIN 1"/>
    <property type="match status" value="1"/>
</dbReference>
<keyword evidence="6" id="KW-0805">Transcription regulation</keyword>
<dbReference type="GO" id="GO:0043565">
    <property type="term" value="F:sequence-specific DNA binding"/>
    <property type="evidence" value="ECO:0007669"/>
    <property type="project" value="InterPro"/>
</dbReference>
<dbReference type="KEGG" id="aqu:105314205"/>
<dbReference type="InterPro" id="IPR026516">
    <property type="entry name" value="THAP1/10"/>
</dbReference>
<dbReference type="AlphaFoldDB" id="A0AAN0JK74"/>